<evidence type="ECO:0000256" key="1">
    <source>
        <dbReference type="ARBA" id="ARBA00022527"/>
    </source>
</evidence>
<evidence type="ECO:0000256" key="4">
    <source>
        <dbReference type="ARBA" id="ARBA00022777"/>
    </source>
</evidence>
<dbReference type="GO" id="GO:0004674">
    <property type="term" value="F:protein serine/threonine kinase activity"/>
    <property type="evidence" value="ECO:0007669"/>
    <property type="project" value="UniProtKB-KW"/>
</dbReference>
<evidence type="ECO:0000259" key="6">
    <source>
        <dbReference type="PROSITE" id="PS50011"/>
    </source>
</evidence>
<evidence type="ECO:0000256" key="2">
    <source>
        <dbReference type="ARBA" id="ARBA00022679"/>
    </source>
</evidence>
<reference evidence="7 8" key="2">
    <citation type="journal article" date="2011" name="PLoS Genet.">
        <title>Caenorhabditis briggsae recombinant inbred line genotypes reveal inter-strain incompatibility and the evolution of recombination.</title>
        <authorList>
            <person name="Ross J.A."/>
            <person name="Koboldt D.C."/>
            <person name="Staisch J.E."/>
            <person name="Chamberlin H.M."/>
            <person name="Gupta B.P."/>
            <person name="Miller R.D."/>
            <person name="Baird S.E."/>
            <person name="Haag E.S."/>
        </authorList>
    </citation>
    <scope>NUCLEOTIDE SEQUENCE [LARGE SCALE GENOMIC DNA]</scope>
    <source>
        <strain evidence="7 8">AF16</strain>
    </source>
</reference>
<organism evidence="7 8">
    <name type="scientific">Caenorhabditis briggsae</name>
    <dbReference type="NCBI Taxonomy" id="6238"/>
    <lineage>
        <taxon>Eukaryota</taxon>
        <taxon>Metazoa</taxon>
        <taxon>Ecdysozoa</taxon>
        <taxon>Nematoda</taxon>
        <taxon>Chromadorea</taxon>
        <taxon>Rhabditida</taxon>
        <taxon>Rhabditina</taxon>
        <taxon>Rhabditomorpha</taxon>
        <taxon>Rhabditoidea</taxon>
        <taxon>Rhabditidae</taxon>
        <taxon>Peloderinae</taxon>
        <taxon>Caenorhabditis</taxon>
    </lineage>
</organism>
<evidence type="ECO:0000313" key="8">
    <source>
        <dbReference type="Proteomes" id="UP000008549"/>
    </source>
</evidence>
<evidence type="ECO:0000313" key="9">
    <source>
        <dbReference type="WormBase" id="CBG25344"/>
    </source>
</evidence>
<sequence>MAPEVINRRGHSMAADFWSLGVLMFEMLTGHLPFQGRDRNDTMNQILKAKLSMPHFLTQEAQSLLRALFKRNSHNSFY</sequence>
<dbReference type="WormBase" id="CBG25344">
    <property type="protein sequence ID" value="CBP37369"/>
    <property type="gene ID" value="WBGene00086758"/>
</dbReference>
<proteinExistence type="predicted"/>
<dbReference type="InterPro" id="IPR011009">
    <property type="entry name" value="Kinase-like_dom_sf"/>
</dbReference>
<dbReference type="KEGG" id="cbr:CBG_25344"/>
<name>B6IIK8_CAEBR</name>
<dbReference type="PROSITE" id="PS50011">
    <property type="entry name" value="PROTEIN_KINASE_DOM"/>
    <property type="match status" value="1"/>
</dbReference>
<dbReference type="SUPFAM" id="SSF56112">
    <property type="entry name" value="Protein kinase-like (PK-like)"/>
    <property type="match status" value="1"/>
</dbReference>
<keyword evidence="5" id="KW-0067">ATP-binding</keyword>
<dbReference type="RefSeq" id="XP_045099299.1">
    <property type="nucleotide sequence ID" value="XM_045239814.1"/>
</dbReference>
<gene>
    <name evidence="7 9" type="ORF">CBG25344</name>
    <name evidence="7" type="ORF">CBG_25344</name>
</gene>
<protein>
    <submittedName>
        <fullName evidence="7">Protein CBG25344</fullName>
    </submittedName>
</protein>
<dbReference type="InParanoid" id="B6IIK8"/>
<dbReference type="eggNOG" id="KOG0603">
    <property type="taxonomic scope" value="Eukaryota"/>
</dbReference>
<dbReference type="Gene3D" id="1.10.510.10">
    <property type="entry name" value="Transferase(Phosphotransferase) domain 1"/>
    <property type="match status" value="1"/>
</dbReference>
<keyword evidence="3" id="KW-0547">Nucleotide-binding</keyword>
<dbReference type="AlphaFoldDB" id="B6IIK8"/>
<keyword evidence="2" id="KW-0808">Transferase</keyword>
<dbReference type="OMA" id="WPKGISP"/>
<dbReference type="Proteomes" id="UP000008549">
    <property type="component" value="Unassembled WGS sequence"/>
</dbReference>
<keyword evidence="1" id="KW-0723">Serine/threonine-protein kinase</keyword>
<dbReference type="GO" id="GO:0005524">
    <property type="term" value="F:ATP binding"/>
    <property type="evidence" value="ECO:0007669"/>
    <property type="project" value="UniProtKB-KW"/>
</dbReference>
<feature type="domain" description="Protein kinase" evidence="6">
    <location>
        <begin position="1"/>
        <end position="78"/>
    </location>
</feature>
<dbReference type="HOGENOM" id="CLU_2624211_0_0_1"/>
<evidence type="ECO:0000313" key="7">
    <source>
        <dbReference type="EMBL" id="CAR99738.1"/>
    </source>
</evidence>
<accession>B6IIK8</accession>
<dbReference type="Pfam" id="PF00069">
    <property type="entry name" value="Pkinase"/>
    <property type="match status" value="1"/>
</dbReference>
<dbReference type="PANTHER" id="PTHR24351">
    <property type="entry name" value="RIBOSOMAL PROTEIN S6 KINASE"/>
    <property type="match status" value="1"/>
</dbReference>
<dbReference type="InterPro" id="IPR000719">
    <property type="entry name" value="Prot_kinase_dom"/>
</dbReference>
<keyword evidence="8" id="KW-1185">Reference proteome</keyword>
<reference evidence="7 8" key="1">
    <citation type="journal article" date="2003" name="PLoS Biol.">
        <title>The genome sequence of Caenorhabditis briggsae: a platform for comparative genomics.</title>
        <authorList>
            <person name="Stein L.D."/>
            <person name="Bao Z."/>
            <person name="Blasiar D."/>
            <person name="Blumenthal T."/>
            <person name="Brent M.R."/>
            <person name="Chen N."/>
            <person name="Chinwalla A."/>
            <person name="Clarke L."/>
            <person name="Clee C."/>
            <person name="Coghlan A."/>
            <person name="Coulson A."/>
            <person name="D'Eustachio P."/>
            <person name="Fitch D.H."/>
            <person name="Fulton L.A."/>
            <person name="Fulton R.E."/>
            <person name="Griffiths-Jones S."/>
            <person name="Harris T.W."/>
            <person name="Hillier L.W."/>
            <person name="Kamath R."/>
            <person name="Kuwabara P.E."/>
            <person name="Mardis E.R."/>
            <person name="Marra M.A."/>
            <person name="Miner T.L."/>
            <person name="Minx P."/>
            <person name="Mullikin J.C."/>
            <person name="Plumb R.W."/>
            <person name="Rogers J."/>
            <person name="Schein J.E."/>
            <person name="Sohrmann M."/>
            <person name="Spieth J."/>
            <person name="Stajich J.E."/>
            <person name="Wei C."/>
            <person name="Willey D."/>
            <person name="Wilson R.K."/>
            <person name="Durbin R."/>
            <person name="Waterston R.H."/>
        </authorList>
    </citation>
    <scope>NUCLEOTIDE SEQUENCE [LARGE SCALE GENOMIC DNA]</scope>
    <source>
        <strain evidence="7 8">AF16</strain>
    </source>
</reference>
<dbReference type="STRING" id="6238.B6IIK8"/>
<evidence type="ECO:0000256" key="5">
    <source>
        <dbReference type="ARBA" id="ARBA00022840"/>
    </source>
</evidence>
<evidence type="ECO:0000256" key="3">
    <source>
        <dbReference type="ARBA" id="ARBA00022741"/>
    </source>
</evidence>
<dbReference type="EMBL" id="HE600940">
    <property type="protein sequence ID" value="CAR99738.1"/>
    <property type="molecule type" value="Genomic_DNA"/>
</dbReference>
<dbReference type="GeneID" id="68916835"/>
<keyword evidence="4" id="KW-0418">Kinase</keyword>
<dbReference type="CTD" id="68916835"/>